<evidence type="ECO:0000313" key="3">
    <source>
        <dbReference type="Ensembl" id="ENSCCRP00020116322.1"/>
    </source>
</evidence>
<dbReference type="AlphaFoldDB" id="A0A8C2L193"/>
<dbReference type="Ensembl" id="ENSCCRT00020126851.1">
    <property type="protein sequence ID" value="ENSCCRP00020116322.1"/>
    <property type="gene ID" value="ENSCCRG00020052452.1"/>
</dbReference>
<feature type="compositionally biased region" description="Low complexity" evidence="1">
    <location>
        <begin position="89"/>
        <end position="100"/>
    </location>
</feature>
<evidence type="ECO:0000256" key="1">
    <source>
        <dbReference type="SAM" id="MobiDB-lite"/>
    </source>
</evidence>
<dbReference type="PANTHER" id="PTHR15503:SF22">
    <property type="entry name" value="TRANSPOSON TY3-I GAG POLYPROTEIN"/>
    <property type="match status" value="1"/>
</dbReference>
<dbReference type="Proteomes" id="UP000694701">
    <property type="component" value="Unplaced"/>
</dbReference>
<proteinExistence type="predicted"/>
<evidence type="ECO:0000259" key="2">
    <source>
        <dbReference type="Pfam" id="PF03732"/>
    </source>
</evidence>
<organism evidence="3 4">
    <name type="scientific">Cyprinus carpio</name>
    <name type="common">Common carp</name>
    <dbReference type="NCBI Taxonomy" id="7962"/>
    <lineage>
        <taxon>Eukaryota</taxon>
        <taxon>Metazoa</taxon>
        <taxon>Chordata</taxon>
        <taxon>Craniata</taxon>
        <taxon>Vertebrata</taxon>
        <taxon>Euteleostomi</taxon>
        <taxon>Actinopterygii</taxon>
        <taxon>Neopterygii</taxon>
        <taxon>Teleostei</taxon>
        <taxon>Ostariophysi</taxon>
        <taxon>Cypriniformes</taxon>
        <taxon>Cyprinidae</taxon>
        <taxon>Cyprininae</taxon>
        <taxon>Cyprinus</taxon>
    </lineage>
</organism>
<dbReference type="PANTHER" id="PTHR15503">
    <property type="entry name" value="LDOC1 RELATED"/>
    <property type="match status" value="1"/>
</dbReference>
<sequence>MIVFSLLTLCNHRITTVSHPISAYVNKYHLTCDLLSPTHLYCNRRPDHKLTDTSMSHPDPFQDLVDALRRTLNVPSSPSLPAGTPGNDTTTSSPSVPSSPMAKPAPFSGLAEECSGFLLQCLLVLEMQPHLFPTERSKVAFIISQLKGKALQWADSIWTQNNPVIQSYTSFVDHFREVFGKPTWDSSIGEKLYNLKQGKMSVNDYAIQFRTLAATSGWNEQALLMTYRQGLDPRVRLHLTAYEDTIGLECFIQLSIRFATHMQWCLEEHQGQPQHNISLCQP</sequence>
<reference evidence="3" key="1">
    <citation type="submission" date="2025-08" db="UniProtKB">
        <authorList>
            <consortium name="Ensembl"/>
        </authorList>
    </citation>
    <scope>IDENTIFICATION</scope>
</reference>
<protein>
    <recommendedName>
        <fullName evidence="2">Retrotransposon gag domain-containing protein</fullName>
    </recommendedName>
</protein>
<dbReference type="InterPro" id="IPR005162">
    <property type="entry name" value="Retrotrans_gag_dom"/>
</dbReference>
<accession>A0A8C2L193</accession>
<feature type="domain" description="Retrotransposon gag" evidence="2">
    <location>
        <begin position="141"/>
        <end position="233"/>
    </location>
</feature>
<name>A0A8C2L193_CYPCA</name>
<dbReference type="Pfam" id="PF03732">
    <property type="entry name" value="Retrotrans_gag"/>
    <property type="match status" value="1"/>
</dbReference>
<evidence type="ECO:0000313" key="4">
    <source>
        <dbReference type="Proteomes" id="UP000694701"/>
    </source>
</evidence>
<feature type="region of interest" description="Disordered" evidence="1">
    <location>
        <begin position="75"/>
        <end position="104"/>
    </location>
</feature>
<dbReference type="InterPro" id="IPR032567">
    <property type="entry name" value="RTL1-rel"/>
</dbReference>